<feature type="region of interest" description="Disordered" evidence="1">
    <location>
        <begin position="523"/>
        <end position="549"/>
    </location>
</feature>
<feature type="compositionally biased region" description="Low complexity" evidence="1">
    <location>
        <begin position="537"/>
        <end position="549"/>
    </location>
</feature>
<feature type="compositionally biased region" description="Polar residues" evidence="1">
    <location>
        <begin position="99"/>
        <end position="108"/>
    </location>
</feature>
<proteinExistence type="predicted"/>
<evidence type="ECO:0000313" key="3">
    <source>
        <dbReference type="Proteomes" id="UP000624244"/>
    </source>
</evidence>
<feature type="region of interest" description="Disordered" evidence="1">
    <location>
        <begin position="88"/>
        <end position="200"/>
    </location>
</feature>
<protein>
    <submittedName>
        <fullName evidence="2">Uncharacterized protein</fullName>
    </submittedName>
</protein>
<feature type="region of interest" description="Disordered" evidence="1">
    <location>
        <begin position="331"/>
        <end position="358"/>
    </location>
</feature>
<organism evidence="2 3">
    <name type="scientific">Cochliobolus sativus</name>
    <name type="common">Common root rot and spot blotch fungus</name>
    <name type="synonym">Bipolaris sorokiniana</name>
    <dbReference type="NCBI Taxonomy" id="45130"/>
    <lineage>
        <taxon>Eukaryota</taxon>
        <taxon>Fungi</taxon>
        <taxon>Dikarya</taxon>
        <taxon>Ascomycota</taxon>
        <taxon>Pezizomycotina</taxon>
        <taxon>Dothideomycetes</taxon>
        <taxon>Pleosporomycetidae</taxon>
        <taxon>Pleosporales</taxon>
        <taxon>Pleosporineae</taxon>
        <taxon>Pleosporaceae</taxon>
        <taxon>Bipolaris</taxon>
    </lineage>
</organism>
<name>A0A8H5ZLB5_COCSA</name>
<evidence type="ECO:0000256" key="1">
    <source>
        <dbReference type="SAM" id="MobiDB-lite"/>
    </source>
</evidence>
<feature type="compositionally biased region" description="Basic and acidic residues" evidence="1">
    <location>
        <begin position="123"/>
        <end position="142"/>
    </location>
</feature>
<dbReference type="EMBL" id="WNKQ01000006">
    <property type="protein sequence ID" value="KAF5850959.1"/>
    <property type="molecule type" value="Genomic_DNA"/>
</dbReference>
<dbReference type="Proteomes" id="UP000624244">
    <property type="component" value="Unassembled WGS sequence"/>
</dbReference>
<comment type="caution">
    <text evidence="2">The sequence shown here is derived from an EMBL/GenBank/DDBJ whole genome shotgun (WGS) entry which is preliminary data.</text>
</comment>
<evidence type="ECO:0000313" key="2">
    <source>
        <dbReference type="EMBL" id="KAF5850959.1"/>
    </source>
</evidence>
<feature type="compositionally biased region" description="Polar residues" evidence="1">
    <location>
        <begin position="523"/>
        <end position="534"/>
    </location>
</feature>
<feature type="compositionally biased region" description="Low complexity" evidence="1">
    <location>
        <begin position="161"/>
        <end position="172"/>
    </location>
</feature>
<reference evidence="2" key="1">
    <citation type="submission" date="2019-11" db="EMBL/GenBank/DDBJ databases">
        <title>Bipolaris sorokiniana Genome sequencing.</title>
        <authorList>
            <person name="Wang H."/>
        </authorList>
    </citation>
    <scope>NUCLEOTIDE SEQUENCE</scope>
</reference>
<accession>A0A8H5ZLB5</accession>
<sequence>MTTNAPYYQMRSGQFITTSNSTNAAPPQFVAEDEEYDLAGPAAVTAPLDHHLSPHLYAEHTAQQTSVDHTLEENHNLVELLEAATAADHAAQVMDASDTGRTTPTSQGKGKRKRPTGSPVADSSHKADEPINTRRRRLEGPTDPRLQGGICEMGGDLVDGNQSPSSESQPSNARTAGVHSASALFRRSSERPARKHTRPPMSKLFISLRLSPENFLQLQASAKAYMLDSSHPERQSCVGNRGKGDNDMVKLRLFNCVRDFLSSGVGERFFGEHVQKPEENDTIEAARALGEMETPEASPRLIWPRDGNKIIGLVTPLMRRMVTNERQRQYAIETRKGGSKQKEKENSVKAVIQQGGNRDEHQLEHHLQPAFDPSLSHPCRYSQAILPSSPTSVALEQRSSQDQICLADLEQKTHDHVTTALSSKLSRTGTANPNLRHINIFLVGPSSGTTSDTKIGERRITAEAQSHLAWYDYNDFVNEVVSLLQTAIDSHSELDSWFGSLQAPDNNLRGLAAAANALQTEDTSQGPIAISKSTGIPPADDTSAALPPPASAAALRPTLDKCNNSDTRLLSRCVIKSIGTEGWRHIRNADDWYSVLREKAFAIWADGICNVLVELVDPSAMDA</sequence>
<dbReference type="AlphaFoldDB" id="A0A8H5ZLB5"/>
<feature type="compositionally biased region" description="Basic and acidic residues" evidence="1">
    <location>
        <begin position="331"/>
        <end position="347"/>
    </location>
</feature>
<gene>
    <name evidence="2" type="ORF">GGP41_010608</name>
</gene>